<evidence type="ECO:0000256" key="10">
    <source>
        <dbReference type="ARBA" id="ARBA00023077"/>
    </source>
</evidence>
<evidence type="ECO:0000256" key="13">
    <source>
        <dbReference type="ARBA" id="ARBA00023237"/>
    </source>
</evidence>
<dbReference type="KEGG" id="slac:SKTS_28720"/>
<keyword evidence="7 17" id="KW-0732">Signal</keyword>
<evidence type="ECO:0000256" key="6">
    <source>
        <dbReference type="ARBA" id="ARBA00022692"/>
    </source>
</evidence>
<evidence type="ECO:0000259" key="18">
    <source>
        <dbReference type="Pfam" id="PF00593"/>
    </source>
</evidence>
<dbReference type="EMBL" id="AP022853">
    <property type="protein sequence ID" value="BCB27986.1"/>
    <property type="molecule type" value="Genomic_DNA"/>
</dbReference>
<feature type="domain" description="TonB-dependent receptor-like beta-barrel" evidence="18">
    <location>
        <begin position="248"/>
        <end position="691"/>
    </location>
</feature>
<dbReference type="PANTHER" id="PTHR32552">
    <property type="entry name" value="FERRICHROME IRON RECEPTOR-RELATED"/>
    <property type="match status" value="1"/>
</dbReference>
<feature type="short sequence motif" description="TonB C-terminal box" evidence="15">
    <location>
        <begin position="716"/>
        <end position="733"/>
    </location>
</feature>
<keyword evidence="10 16" id="KW-0798">TonB box</keyword>
<dbReference type="Pfam" id="PF00593">
    <property type="entry name" value="TonB_dep_Rec_b-barrel"/>
    <property type="match status" value="1"/>
</dbReference>
<proteinExistence type="inferred from homology"/>
<dbReference type="InterPro" id="IPR000531">
    <property type="entry name" value="Beta-barrel_TonB"/>
</dbReference>
<dbReference type="InterPro" id="IPR037066">
    <property type="entry name" value="Plug_dom_sf"/>
</dbReference>
<evidence type="ECO:0000256" key="15">
    <source>
        <dbReference type="PROSITE-ProRule" id="PRU10144"/>
    </source>
</evidence>
<dbReference type="PROSITE" id="PS52016">
    <property type="entry name" value="TONB_DEPENDENT_REC_3"/>
    <property type="match status" value="1"/>
</dbReference>
<evidence type="ECO:0000256" key="11">
    <source>
        <dbReference type="ARBA" id="ARBA00023136"/>
    </source>
</evidence>
<comment type="similarity">
    <text evidence="2 14 16">Belongs to the TonB-dependent receptor family.</text>
</comment>
<keyword evidence="13 14" id="KW-0998">Cell outer membrane</keyword>
<protein>
    <submittedName>
        <fullName evidence="20">TonB-dependent receptor</fullName>
    </submittedName>
</protein>
<keyword evidence="3 14" id="KW-0813">Transport</keyword>
<evidence type="ECO:0000256" key="14">
    <source>
        <dbReference type="PROSITE-ProRule" id="PRU01360"/>
    </source>
</evidence>
<evidence type="ECO:0000313" key="20">
    <source>
        <dbReference type="EMBL" id="BCB27986.1"/>
    </source>
</evidence>
<evidence type="ECO:0000256" key="12">
    <source>
        <dbReference type="ARBA" id="ARBA00023170"/>
    </source>
</evidence>
<accession>A0A6F8VG32</accession>
<comment type="subcellular location">
    <subcellularLocation>
        <location evidence="1 14">Cell outer membrane</location>
        <topology evidence="1 14">Multi-pass membrane protein</topology>
    </subcellularLocation>
</comment>
<dbReference type="SUPFAM" id="SSF56935">
    <property type="entry name" value="Porins"/>
    <property type="match status" value="1"/>
</dbReference>
<evidence type="ECO:0000256" key="3">
    <source>
        <dbReference type="ARBA" id="ARBA00022448"/>
    </source>
</evidence>
<feature type="chain" id="PRO_5026095269" evidence="17">
    <location>
        <begin position="25"/>
        <end position="733"/>
    </location>
</feature>
<gene>
    <name evidence="20" type="ORF">SKTS_28720</name>
</gene>
<evidence type="ECO:0000256" key="8">
    <source>
        <dbReference type="ARBA" id="ARBA00023004"/>
    </source>
</evidence>
<dbReference type="Gene3D" id="2.40.170.20">
    <property type="entry name" value="TonB-dependent receptor, beta-barrel domain"/>
    <property type="match status" value="1"/>
</dbReference>
<evidence type="ECO:0000256" key="16">
    <source>
        <dbReference type="RuleBase" id="RU003357"/>
    </source>
</evidence>
<keyword evidence="21" id="KW-1185">Reference proteome</keyword>
<dbReference type="Gene3D" id="2.170.130.10">
    <property type="entry name" value="TonB-dependent receptor, plug domain"/>
    <property type="match status" value="1"/>
</dbReference>
<evidence type="ECO:0000256" key="7">
    <source>
        <dbReference type="ARBA" id="ARBA00022729"/>
    </source>
</evidence>
<evidence type="ECO:0000256" key="1">
    <source>
        <dbReference type="ARBA" id="ARBA00004571"/>
    </source>
</evidence>
<reference evidence="21" key="1">
    <citation type="submission" date="2020-03" db="EMBL/GenBank/DDBJ databases">
        <title>Complete genome sequence of sulfur-oxidizing bacterium skT11.</title>
        <authorList>
            <person name="Kanda M."/>
            <person name="Kojima H."/>
            <person name="Fukui M."/>
        </authorList>
    </citation>
    <scope>NUCLEOTIDE SEQUENCE [LARGE SCALE GENOMIC DNA]</scope>
    <source>
        <strain evidence="21">skT11</strain>
    </source>
</reference>
<keyword evidence="8" id="KW-0408">Iron</keyword>
<dbReference type="InterPro" id="IPR012910">
    <property type="entry name" value="Plug_dom"/>
</dbReference>
<dbReference type="Pfam" id="PF07715">
    <property type="entry name" value="Plug"/>
    <property type="match status" value="1"/>
</dbReference>
<keyword evidence="4 14" id="KW-1134">Transmembrane beta strand</keyword>
<dbReference type="GO" id="GO:0009279">
    <property type="term" value="C:cell outer membrane"/>
    <property type="evidence" value="ECO:0007669"/>
    <property type="project" value="UniProtKB-SubCell"/>
</dbReference>
<dbReference type="PROSITE" id="PS01156">
    <property type="entry name" value="TONB_DEPENDENT_REC_2"/>
    <property type="match status" value="1"/>
</dbReference>
<evidence type="ECO:0000256" key="9">
    <source>
        <dbReference type="ARBA" id="ARBA00023065"/>
    </source>
</evidence>
<keyword evidence="11 14" id="KW-0472">Membrane</keyword>
<dbReference type="AlphaFoldDB" id="A0A6F8VG32"/>
<evidence type="ECO:0000256" key="5">
    <source>
        <dbReference type="ARBA" id="ARBA00022496"/>
    </source>
</evidence>
<dbReference type="RefSeq" id="WP_173066599.1">
    <property type="nucleotide sequence ID" value="NZ_AP022853.1"/>
</dbReference>
<keyword evidence="5" id="KW-0410">Iron transport</keyword>
<evidence type="ECO:0000313" key="21">
    <source>
        <dbReference type="Proteomes" id="UP000502260"/>
    </source>
</evidence>
<dbReference type="GO" id="GO:0015344">
    <property type="term" value="F:siderophore uptake transmembrane transporter activity"/>
    <property type="evidence" value="ECO:0007669"/>
    <property type="project" value="TreeGrafter"/>
</dbReference>
<evidence type="ECO:0000259" key="19">
    <source>
        <dbReference type="Pfam" id="PF07715"/>
    </source>
</evidence>
<organism evidence="20 21">
    <name type="scientific">Sulfurimicrobium lacus</name>
    <dbReference type="NCBI Taxonomy" id="2715678"/>
    <lineage>
        <taxon>Bacteria</taxon>
        <taxon>Pseudomonadati</taxon>
        <taxon>Pseudomonadota</taxon>
        <taxon>Betaproteobacteria</taxon>
        <taxon>Nitrosomonadales</taxon>
        <taxon>Sulfuricellaceae</taxon>
        <taxon>Sulfurimicrobium</taxon>
    </lineage>
</organism>
<dbReference type="PANTHER" id="PTHR32552:SF89">
    <property type="entry name" value="CATECHOLATE SIDEROPHORE RECEPTOR FIU"/>
    <property type="match status" value="1"/>
</dbReference>
<evidence type="ECO:0000256" key="4">
    <source>
        <dbReference type="ARBA" id="ARBA00022452"/>
    </source>
</evidence>
<keyword evidence="9" id="KW-0406">Ion transport</keyword>
<dbReference type="InterPro" id="IPR039426">
    <property type="entry name" value="TonB-dep_rcpt-like"/>
</dbReference>
<feature type="domain" description="TonB-dependent receptor plug" evidence="19">
    <location>
        <begin position="42"/>
        <end position="152"/>
    </location>
</feature>
<keyword evidence="6 14" id="KW-0812">Transmembrane</keyword>
<evidence type="ECO:0000256" key="2">
    <source>
        <dbReference type="ARBA" id="ARBA00009810"/>
    </source>
</evidence>
<keyword evidence="12 20" id="KW-0675">Receptor</keyword>
<name>A0A6F8VG32_9PROT</name>
<feature type="signal peptide" evidence="17">
    <location>
        <begin position="1"/>
        <end position="24"/>
    </location>
</feature>
<sequence length="733" mass="81214">MDNKFRLRPLAVLIASLVVSSAYAQDDAVKTDDISVFGQGQTRQVQNISKKDIEDAAPGTSPLKVLDKVPGVHFESSDTFGAYEWSTSISVRGFSANQLGYTLDDIPLGDLSYGNHNGLHISRAISSENLGRVQVSQGTGSIDTASTSNLGGTMQFYSTDPDEQFGVTASQMLGENSARRTYVRLDSGRLANGGKLYISAVDQNSDKWKGHGEQRNKQVNAKYVQFFGESKLSAFVNWSDRQEVDYQDLSKEMLGRLGYKWDNYYPDWNKAIQSSQNIWTSGETSVDDAYYAGSGIREDYLSGVTLDAKLSDNLRWKNTVYHHSNKGAGLWWTPYVLSPVSNTPSVRTTEYDIDRTGLLSSLTYTLGNHKLNGGLWYENDDFTQARRYYATTATDPRTPYEIPSGPFRTDWAFNYTEKTMQWYAQDTITVSPKLTVNAGFKSPKVDVTGTETTGADRPSGSITSKKSFLPQLSMVYKLDDSNELFAGVAQNMRAIYTQPFGTTRAGFAAIQGNLNPETSTTYEGGWRFQGNKLDGVVSLYHVDFKDRLLSIGSGAGIVGSPSVLANVGKVESNGMDLGLNWKFASSWSWFNSLSFNSTQYKDNYLDGVNVRNVSGKQVVGVPEQMFKTELAYDNGTWFARLGGDYTSKRYYTYSNDNSVDGRWLWNLGAGYRVKNVGFFKEVKAQVNINNLLNKEYFASMGTNGFSYSDPTGTGQTLQTGAPRQAFINVTGKF</sequence>
<dbReference type="Proteomes" id="UP000502260">
    <property type="component" value="Chromosome"/>
</dbReference>
<dbReference type="InterPro" id="IPR036942">
    <property type="entry name" value="Beta-barrel_TonB_sf"/>
</dbReference>
<evidence type="ECO:0000256" key="17">
    <source>
        <dbReference type="SAM" id="SignalP"/>
    </source>
</evidence>
<dbReference type="InterPro" id="IPR010917">
    <property type="entry name" value="TonB_rcpt_CS"/>
</dbReference>